<feature type="transmembrane region" description="Helical" evidence="2">
    <location>
        <begin position="52"/>
        <end position="70"/>
    </location>
</feature>
<keyword evidence="4" id="KW-1185">Reference proteome</keyword>
<evidence type="ECO:0000256" key="1">
    <source>
        <dbReference type="SAM" id="MobiDB-lite"/>
    </source>
</evidence>
<evidence type="ECO:0000313" key="3">
    <source>
        <dbReference type="EMBL" id="GAA4000871.1"/>
    </source>
</evidence>
<dbReference type="Proteomes" id="UP001501747">
    <property type="component" value="Unassembled WGS sequence"/>
</dbReference>
<keyword evidence="2" id="KW-0812">Transmembrane</keyword>
<evidence type="ECO:0000313" key="4">
    <source>
        <dbReference type="Proteomes" id="UP001501747"/>
    </source>
</evidence>
<reference evidence="4" key="1">
    <citation type="journal article" date="2019" name="Int. J. Syst. Evol. Microbiol.">
        <title>The Global Catalogue of Microorganisms (GCM) 10K type strain sequencing project: providing services to taxonomists for standard genome sequencing and annotation.</title>
        <authorList>
            <consortium name="The Broad Institute Genomics Platform"/>
            <consortium name="The Broad Institute Genome Sequencing Center for Infectious Disease"/>
            <person name="Wu L."/>
            <person name="Ma J."/>
        </authorList>
    </citation>
    <scope>NUCLEOTIDE SEQUENCE [LARGE SCALE GENOMIC DNA]</scope>
    <source>
        <strain evidence="4">JCM 17342</strain>
    </source>
</reference>
<dbReference type="RefSeq" id="WP_344873395.1">
    <property type="nucleotide sequence ID" value="NZ_BAABAL010000006.1"/>
</dbReference>
<feature type="transmembrane region" description="Helical" evidence="2">
    <location>
        <begin position="122"/>
        <end position="142"/>
    </location>
</feature>
<dbReference type="EMBL" id="BAABAL010000006">
    <property type="protein sequence ID" value="GAA4000871.1"/>
    <property type="molecule type" value="Genomic_DNA"/>
</dbReference>
<proteinExistence type="predicted"/>
<organism evidence="3 4">
    <name type="scientific">Allokutzneria multivorans</name>
    <dbReference type="NCBI Taxonomy" id="1142134"/>
    <lineage>
        <taxon>Bacteria</taxon>
        <taxon>Bacillati</taxon>
        <taxon>Actinomycetota</taxon>
        <taxon>Actinomycetes</taxon>
        <taxon>Pseudonocardiales</taxon>
        <taxon>Pseudonocardiaceae</taxon>
        <taxon>Allokutzneria</taxon>
    </lineage>
</organism>
<keyword evidence="2" id="KW-0472">Membrane</keyword>
<protein>
    <submittedName>
        <fullName evidence="3">Uncharacterized protein</fullName>
    </submittedName>
</protein>
<comment type="caution">
    <text evidence="3">The sequence shown here is derived from an EMBL/GenBank/DDBJ whole genome shotgun (WGS) entry which is preliminary data.</text>
</comment>
<feature type="region of interest" description="Disordered" evidence="1">
    <location>
        <begin position="1"/>
        <end position="22"/>
    </location>
</feature>
<accession>A0ABP7RQJ8</accession>
<sequence>MSQPSQLPPSWENPSPPKGPSGKSVLAWFTQRRLIGLSLAITSLVLWPFTEWSWWPLAGALAFGFLVRILRLDQLLPGWSGIATLAVAAVWLVNITTGWSWAILIGLLVLALGVPRLPRFELLIIGVVLVVVGTIGAVWWRIGDEQVRAEQRAQDSAFLRVSGLPPTPVRALRALLAYIGKNDPGNGHPEAPGGACGLLSPVARAEFAAANNAPDCTSAVRLLADKVTDPLRYPKIIETQVKTRETGIAASLDACQIFWEPPMNGAPAGDPGPPLGRLELQKQMNAGWLIMSYKPTC</sequence>
<gene>
    <name evidence="3" type="ORF">GCM10022247_21790</name>
</gene>
<keyword evidence="2" id="KW-1133">Transmembrane helix</keyword>
<evidence type="ECO:0000256" key="2">
    <source>
        <dbReference type="SAM" id="Phobius"/>
    </source>
</evidence>
<name>A0ABP7RQJ8_9PSEU</name>